<organism evidence="3 4">
    <name type="scientific">Trypanosoma conorhini</name>
    <dbReference type="NCBI Taxonomy" id="83891"/>
    <lineage>
        <taxon>Eukaryota</taxon>
        <taxon>Discoba</taxon>
        <taxon>Euglenozoa</taxon>
        <taxon>Kinetoplastea</taxon>
        <taxon>Metakinetoplastina</taxon>
        <taxon>Trypanosomatida</taxon>
        <taxon>Trypanosomatidae</taxon>
        <taxon>Trypanosoma</taxon>
    </lineage>
</organism>
<protein>
    <submittedName>
        <fullName evidence="3">Subtilisin-like serine peptidase</fullName>
    </submittedName>
</protein>
<dbReference type="CDD" id="cd00041">
    <property type="entry name" value="CUB"/>
    <property type="match status" value="1"/>
</dbReference>
<dbReference type="PROSITE" id="PS01180">
    <property type="entry name" value="CUB"/>
    <property type="match status" value="1"/>
</dbReference>
<gene>
    <name evidence="3" type="ORF">Tco025E_03469</name>
</gene>
<evidence type="ECO:0000259" key="2">
    <source>
        <dbReference type="PROSITE" id="PS01180"/>
    </source>
</evidence>
<evidence type="ECO:0000313" key="4">
    <source>
        <dbReference type="Proteomes" id="UP000284403"/>
    </source>
</evidence>
<dbReference type="AlphaFoldDB" id="A0A3R7NG16"/>
<dbReference type="EMBL" id="MKKU01000152">
    <property type="protein sequence ID" value="RNF21628.1"/>
    <property type="molecule type" value="Genomic_DNA"/>
</dbReference>
<dbReference type="Proteomes" id="UP000284403">
    <property type="component" value="Unassembled WGS sequence"/>
</dbReference>
<feature type="domain" description="CUB" evidence="2">
    <location>
        <begin position="1"/>
        <end position="87"/>
    </location>
</feature>
<dbReference type="InterPro" id="IPR035914">
    <property type="entry name" value="Sperma_CUB_dom_sf"/>
</dbReference>
<name>A0A3R7NG16_9TRYP</name>
<dbReference type="SUPFAM" id="SSF49854">
    <property type="entry name" value="Spermadhesin, CUB domain"/>
    <property type="match status" value="1"/>
</dbReference>
<evidence type="ECO:0000256" key="1">
    <source>
        <dbReference type="ARBA" id="ARBA00023157"/>
    </source>
</evidence>
<reference evidence="3 4" key="1">
    <citation type="journal article" date="2018" name="BMC Genomics">
        <title>Genomic comparison of Trypanosoma conorhini and Trypanosoma rangeli to Trypanosoma cruzi strains of high and low virulence.</title>
        <authorList>
            <person name="Bradwell K.R."/>
            <person name="Koparde V.N."/>
            <person name="Matveyev A.V."/>
            <person name="Serrano M.G."/>
            <person name="Alves J.M."/>
            <person name="Parikh H."/>
            <person name="Huang B."/>
            <person name="Lee V."/>
            <person name="Espinosa-Alvarez O."/>
            <person name="Ortiz P.A."/>
            <person name="Costa-Martins A.G."/>
            <person name="Teixeira M.M."/>
            <person name="Buck G.A."/>
        </authorList>
    </citation>
    <scope>NUCLEOTIDE SEQUENCE [LARGE SCALE GENOMIC DNA]</scope>
    <source>
        <strain evidence="3 4">025E</strain>
    </source>
</reference>
<dbReference type="InterPro" id="IPR000859">
    <property type="entry name" value="CUB_dom"/>
</dbReference>
<dbReference type="OrthoDB" id="243496at2759"/>
<accession>A0A3R7NG16</accession>
<sequence>MLVCRWMIVAPRGRRVRLEYLSFDVESPMDVVLLYNDATEETGPARADTGTSAKGVVFFSASNVLSVVFSSQWSHVRRGFLLRYGFEKSTHPNCSVSCVATAFCDAWGGGFCVCDEGRAGWDCGVAVDANKKALELREGEKGAAARVTLLVNEELQLALRHSSSRWRRADVYLAFEKGLFTRRRDGMALRAAVLYGNPGGMLSTTSEEKIEVKSDCRYARISIGRTLSDQDGGLNISFTLLYSASLASVTGDSAKYLAAAYLAPSESWVAQEENDKDALPLRVYCTRSLPSTVPSSVFGDLSPSPRGGSAGSLHTFIGLTLFVCVVCLSAGLCVALSCCPRVPSEDFALAEIPAEEVAVLASPDGGGEEELGDNFSLDSAEELLSPVPPVLLAREAREARPQEPQEVRHAYAEVPVEDVSEVEMVEASQAHEQGEKI</sequence>
<dbReference type="RefSeq" id="XP_029229602.1">
    <property type="nucleotide sequence ID" value="XM_029370387.1"/>
</dbReference>
<keyword evidence="4" id="KW-1185">Reference proteome</keyword>
<dbReference type="Pfam" id="PF00431">
    <property type="entry name" value="CUB"/>
    <property type="match status" value="1"/>
</dbReference>
<dbReference type="Gene3D" id="2.60.120.290">
    <property type="entry name" value="Spermadhesin, CUB domain"/>
    <property type="match status" value="1"/>
</dbReference>
<comment type="caution">
    <text evidence="3">The sequence shown here is derived from an EMBL/GenBank/DDBJ whole genome shotgun (WGS) entry which is preliminary data.</text>
</comment>
<keyword evidence="1" id="KW-1015">Disulfide bond</keyword>
<proteinExistence type="predicted"/>
<dbReference type="GeneID" id="40317080"/>
<evidence type="ECO:0000313" key="3">
    <source>
        <dbReference type="EMBL" id="RNF21628.1"/>
    </source>
</evidence>